<reference evidence="5" key="1">
    <citation type="submission" date="2016-11" db="UniProtKB">
        <authorList>
            <consortium name="WormBaseParasite"/>
        </authorList>
    </citation>
    <scope>IDENTIFICATION</scope>
</reference>
<keyword evidence="1" id="KW-0245">EGF-like domain</keyword>
<evidence type="ECO:0000256" key="2">
    <source>
        <dbReference type="SAM" id="Phobius"/>
    </source>
</evidence>
<feature type="domain" description="EGF-like" evidence="3">
    <location>
        <begin position="175"/>
        <end position="216"/>
    </location>
</feature>
<keyword evidence="2" id="KW-0812">Transmembrane</keyword>
<name>A0A1I7S6Z5_BURXY</name>
<dbReference type="InterPro" id="IPR000742">
    <property type="entry name" value="EGF"/>
</dbReference>
<dbReference type="PROSITE" id="PS01186">
    <property type="entry name" value="EGF_2"/>
    <property type="match status" value="1"/>
</dbReference>
<dbReference type="Proteomes" id="UP000095284">
    <property type="component" value="Unplaced"/>
</dbReference>
<comment type="caution">
    <text evidence="1">Lacks conserved residue(s) required for the propagation of feature annotation.</text>
</comment>
<dbReference type="SUPFAM" id="SSF57196">
    <property type="entry name" value="EGF/Laminin"/>
    <property type="match status" value="1"/>
</dbReference>
<evidence type="ECO:0000313" key="5">
    <source>
        <dbReference type="WBParaSite" id="BXY_0878400.1"/>
    </source>
</evidence>
<evidence type="ECO:0000259" key="3">
    <source>
        <dbReference type="PROSITE" id="PS50026"/>
    </source>
</evidence>
<feature type="transmembrane region" description="Helical" evidence="2">
    <location>
        <begin position="310"/>
        <end position="334"/>
    </location>
</feature>
<dbReference type="WBParaSite" id="BXY_0878400.1">
    <property type="protein sequence ID" value="BXY_0878400.1"/>
    <property type="gene ID" value="BXY_0878400"/>
</dbReference>
<keyword evidence="1" id="KW-1015">Disulfide bond</keyword>
<accession>A0A1I7S6Z5</accession>
<evidence type="ECO:0000256" key="1">
    <source>
        <dbReference type="PROSITE-ProRule" id="PRU00076"/>
    </source>
</evidence>
<dbReference type="PROSITE" id="PS00022">
    <property type="entry name" value="EGF_1"/>
    <property type="match status" value="1"/>
</dbReference>
<feature type="disulfide bond" evidence="1">
    <location>
        <begin position="187"/>
        <end position="204"/>
    </location>
</feature>
<proteinExistence type="predicted"/>
<dbReference type="PROSITE" id="PS50026">
    <property type="entry name" value="EGF_3"/>
    <property type="match status" value="1"/>
</dbReference>
<feature type="disulfide bond" evidence="1">
    <location>
        <begin position="206"/>
        <end position="215"/>
    </location>
</feature>
<dbReference type="Gene3D" id="2.10.25.10">
    <property type="entry name" value="Laminin"/>
    <property type="match status" value="1"/>
</dbReference>
<keyword evidence="2" id="KW-1133">Transmembrane helix</keyword>
<protein>
    <submittedName>
        <fullName evidence="5">EGF-like domain-containing protein</fullName>
    </submittedName>
</protein>
<dbReference type="AlphaFoldDB" id="A0A1I7S6Z5"/>
<keyword evidence="2" id="KW-0472">Membrane</keyword>
<evidence type="ECO:0000313" key="4">
    <source>
        <dbReference type="Proteomes" id="UP000095284"/>
    </source>
</evidence>
<organism evidence="4 5">
    <name type="scientific">Bursaphelenchus xylophilus</name>
    <name type="common">Pinewood nematode worm</name>
    <name type="synonym">Aphelenchoides xylophilus</name>
    <dbReference type="NCBI Taxonomy" id="6326"/>
    <lineage>
        <taxon>Eukaryota</taxon>
        <taxon>Metazoa</taxon>
        <taxon>Ecdysozoa</taxon>
        <taxon>Nematoda</taxon>
        <taxon>Chromadorea</taxon>
        <taxon>Rhabditida</taxon>
        <taxon>Tylenchina</taxon>
        <taxon>Tylenchomorpha</taxon>
        <taxon>Aphelenchoidea</taxon>
        <taxon>Aphelenchoididae</taxon>
        <taxon>Bursaphelenchus</taxon>
    </lineage>
</organism>
<sequence>MTTYKTGRIITILARSPDDVIKNVFVATVQVKDEHFSIIMQDDKQRYLVHYQNKDSISIDGTQNTFVFLWNLTANAFTVNDYTFTVNENTVLSYELLQVHLNIGNYGSLEGLPSEGTISIAGLEEVDDVIGETNSTLEEATYLDRLSKLLQANNISASDIMDKIKTVEDKADKRLRQMCSAHEKSQCLNAVACKRDPKRSTFTCHCKNGYGGTFCQFYLLITYFGENDLVLTPLKQYLDWKSANKEDFYLHPEKADPLTQAKCAEFEKPGKLPIEQVHVQLPIWDAMFEPVYFNDTPVSVITVTPMEYDYVIIIIVILLVLFVTALILLLGYLLCASKFPNKKEAKTPKKNTTKTTHSFMPTRADLRKSQTPLLSESPSALLDQELQSNDAYSEPGDRRRLESPVPQFSTFRSLNSSDLIQPSSLPIIGEAADEICFADSE</sequence>